<dbReference type="EMBL" id="JAAEDL010000004">
    <property type="protein sequence ID" value="MBR0680019.1"/>
    <property type="molecule type" value="Genomic_DNA"/>
</dbReference>
<dbReference type="Pfam" id="PF13489">
    <property type="entry name" value="Methyltransf_23"/>
    <property type="match status" value="1"/>
</dbReference>
<organism evidence="2 3">
    <name type="scientific">Neoroseomonas eburnea</name>
    <dbReference type="NCBI Taxonomy" id="1346889"/>
    <lineage>
        <taxon>Bacteria</taxon>
        <taxon>Pseudomonadati</taxon>
        <taxon>Pseudomonadota</taxon>
        <taxon>Alphaproteobacteria</taxon>
        <taxon>Acetobacterales</taxon>
        <taxon>Acetobacteraceae</taxon>
        <taxon>Neoroseomonas</taxon>
    </lineage>
</organism>
<keyword evidence="3" id="KW-1185">Reference proteome</keyword>
<dbReference type="GO" id="GO:0032259">
    <property type="term" value="P:methylation"/>
    <property type="evidence" value="ECO:0007669"/>
    <property type="project" value="UniProtKB-KW"/>
</dbReference>
<dbReference type="Gene3D" id="1.10.150.290">
    <property type="entry name" value="S-adenosyl-L-methionine-dependent methyltransferases"/>
    <property type="match status" value="1"/>
</dbReference>
<feature type="region of interest" description="Disordered" evidence="1">
    <location>
        <begin position="1"/>
        <end position="24"/>
    </location>
</feature>
<dbReference type="AlphaFoldDB" id="A0A9X9X8I3"/>
<dbReference type="CDD" id="cd02440">
    <property type="entry name" value="AdoMet_MTases"/>
    <property type="match status" value="1"/>
</dbReference>
<comment type="caution">
    <text evidence="2">The sequence shown here is derived from an EMBL/GenBank/DDBJ whole genome shotgun (WGS) entry which is preliminary data.</text>
</comment>
<keyword evidence="2" id="KW-0808">Transferase</keyword>
<dbReference type="InterPro" id="IPR029063">
    <property type="entry name" value="SAM-dependent_MTases_sf"/>
</dbReference>
<accession>A0A9X9X8I3</accession>
<evidence type="ECO:0000256" key="1">
    <source>
        <dbReference type="SAM" id="MobiDB-lite"/>
    </source>
</evidence>
<dbReference type="Gene3D" id="3.40.50.150">
    <property type="entry name" value="Vaccinia Virus protein VP39"/>
    <property type="match status" value="1"/>
</dbReference>
<reference evidence="2" key="1">
    <citation type="submission" date="2020-01" db="EMBL/GenBank/DDBJ databases">
        <authorList>
            <person name="Rat A."/>
        </authorList>
    </citation>
    <scope>NUCLEOTIDE SEQUENCE</scope>
    <source>
        <strain evidence="2">LMG 31228</strain>
    </source>
</reference>
<dbReference type="PANTHER" id="PTHR43861:SF1">
    <property type="entry name" value="TRANS-ACONITATE 2-METHYLTRANSFERASE"/>
    <property type="match status" value="1"/>
</dbReference>
<gene>
    <name evidence="2" type="ORF">GXW74_05935</name>
</gene>
<reference evidence="2" key="2">
    <citation type="journal article" date="2021" name="Syst. Appl. Microbiol.">
        <title>Roseomonas hellenica sp. nov., isolated from roots of wild-growing Alkanna tinctoria.</title>
        <authorList>
            <person name="Rat A."/>
            <person name="Naranjo H.D."/>
            <person name="Lebbe L."/>
            <person name="Cnockaert M."/>
            <person name="Krigas N."/>
            <person name="Grigoriadou K."/>
            <person name="Maloupa E."/>
            <person name="Willems A."/>
        </authorList>
    </citation>
    <scope>NUCLEOTIDE SEQUENCE</scope>
    <source>
        <strain evidence="2">LMG 31228</strain>
    </source>
</reference>
<evidence type="ECO:0000313" key="2">
    <source>
        <dbReference type="EMBL" id="MBR0680019.1"/>
    </source>
</evidence>
<dbReference type="PANTHER" id="PTHR43861">
    <property type="entry name" value="TRANS-ACONITATE 2-METHYLTRANSFERASE-RELATED"/>
    <property type="match status" value="1"/>
</dbReference>
<dbReference type="InterPro" id="IPR023149">
    <property type="entry name" value="Trans_acon_MeTrfase_C"/>
</dbReference>
<keyword evidence="2" id="KW-0489">Methyltransferase</keyword>
<proteinExistence type="predicted"/>
<sequence>MARPAFRQARPREQRRHPGPLPVSASSWDATQYLRFEDERLRPALDLMGRIAHPSPKRVVDLGCGAGNAMPALAARFPGATVTGVDGSAAMLAKAAGGGFATEQADIANWSPAAPVDVLFSNAALHWLGGHEALFPRLLAHLAPGGVLAVQMPAMHDRPLRADQDRVARQGPWAAKLAGVASAPPILDPGAYYDLLRPRVAALEFWITEYVHVLRGEDPVVQWAMGSSLRPFLDALEGELREGFLAAYRAAMRAAYPPQADGVVLLPFRRLFMLARVA</sequence>
<dbReference type="Proteomes" id="UP001138709">
    <property type="component" value="Unassembled WGS sequence"/>
</dbReference>
<evidence type="ECO:0000313" key="3">
    <source>
        <dbReference type="Proteomes" id="UP001138709"/>
    </source>
</evidence>
<dbReference type="SUPFAM" id="SSF53335">
    <property type="entry name" value="S-adenosyl-L-methionine-dependent methyltransferases"/>
    <property type="match status" value="1"/>
</dbReference>
<dbReference type="GO" id="GO:0030798">
    <property type="term" value="F:trans-aconitate 2-methyltransferase activity"/>
    <property type="evidence" value="ECO:0007669"/>
    <property type="project" value="InterPro"/>
</dbReference>
<name>A0A9X9X8I3_9PROT</name>
<protein>
    <submittedName>
        <fullName evidence="2">Methyltransferase domain-containing protein</fullName>
    </submittedName>
</protein>